<evidence type="ECO:0000256" key="3">
    <source>
        <dbReference type="ARBA" id="ARBA00022898"/>
    </source>
</evidence>
<comment type="catalytic activity">
    <reaction evidence="6">
        <text>3-hydroxy-L-kynurenine + H2O = 3-hydroxyanthranilate + L-alanine + H(+)</text>
        <dbReference type="Rhea" id="RHEA:25143"/>
        <dbReference type="ChEBI" id="CHEBI:15377"/>
        <dbReference type="ChEBI" id="CHEBI:15378"/>
        <dbReference type="ChEBI" id="CHEBI:36559"/>
        <dbReference type="ChEBI" id="CHEBI:57972"/>
        <dbReference type="ChEBI" id="CHEBI:58125"/>
        <dbReference type="EC" id="3.7.1.3"/>
    </reaction>
</comment>
<comment type="subunit">
    <text evidence="4 6">Homodimer.</text>
</comment>
<feature type="binding site" evidence="4">
    <location>
        <position position="193"/>
    </location>
    <ligand>
        <name>pyridoxal 5'-phosphate</name>
        <dbReference type="ChEBI" id="CHEBI:597326"/>
    </ligand>
</feature>
<feature type="binding site" evidence="4">
    <location>
        <position position="274"/>
    </location>
    <ligand>
        <name>pyridoxal 5'-phosphate</name>
        <dbReference type="ChEBI" id="CHEBI:597326"/>
    </ligand>
</feature>
<dbReference type="Gene3D" id="3.40.640.10">
    <property type="entry name" value="Type I PLP-dependent aspartate aminotransferase-like (Major domain)"/>
    <property type="match status" value="1"/>
</dbReference>
<sequence length="393" mass="42317">MDLTVRAAELDAADPLARLRAEFDLPPGTVYLDGNSLGAPPRRVADQMGRVVREQWGGRLIRSWSEGWWEAPQRVGERIAPLIGAVPGQVVVADSTSVNIFKALVAAVRLAPGRREILVDAATFPTDGYIASSVAELTGTVLRAVDVDELPTALGERTAVALLNHVDYRTGRLHDMAAVTELVHAAGARVVWDLCHSVGVLPIALDALGVDLAVGCTYKFLNGGPGAPAFLYVRRDLQETFDQPLSGWGGHREPFAMAPDYVPAEGVERARCGTPDILSLLALESALEVWDGVALADVRAKGLSLTGFFIECVDELLPPGTVEVLTPRDERRGHQVSLRHEAAEAVMTELIKREVIGDFRAPNVLRFGFAPLYVTYADALHAARVLADIVTTA</sequence>
<dbReference type="SUPFAM" id="SSF53383">
    <property type="entry name" value="PLP-dependent transferases"/>
    <property type="match status" value="1"/>
</dbReference>
<evidence type="ECO:0000313" key="7">
    <source>
        <dbReference type="EMBL" id="GAA4624366.1"/>
    </source>
</evidence>
<accession>A0ABP8U5N0</accession>
<comment type="function">
    <text evidence="4 6">Catalyzes the cleavage of L-kynurenine (L-Kyn) and L-3-hydroxykynurenine (L-3OHKyn) into anthranilic acid (AA) and 3-hydroxyanthranilic acid (3-OHAA), respectively.</text>
</comment>
<feature type="binding site" evidence="4">
    <location>
        <begin position="124"/>
        <end position="127"/>
    </location>
    <ligand>
        <name>pyridoxal 5'-phosphate</name>
        <dbReference type="ChEBI" id="CHEBI:597326"/>
    </ligand>
</feature>
<keyword evidence="8" id="KW-1185">Reference proteome</keyword>
<protein>
    <recommendedName>
        <fullName evidence="4 5">Kynureninase</fullName>
        <ecNumber evidence="4 5">3.7.1.3</ecNumber>
    </recommendedName>
    <alternativeName>
        <fullName evidence="4">L-kynurenine hydrolase</fullName>
    </alternativeName>
</protein>
<keyword evidence="1 4" id="KW-0662">Pyridine nucleotide biosynthesis</keyword>
<name>A0ABP8U5N0_9ACTN</name>
<comment type="caution">
    <text evidence="7">The sequence shown here is derived from an EMBL/GenBank/DDBJ whole genome shotgun (WGS) entry which is preliminary data.</text>
</comment>
<evidence type="ECO:0000313" key="8">
    <source>
        <dbReference type="Proteomes" id="UP001501442"/>
    </source>
</evidence>
<dbReference type="InterPro" id="IPR015424">
    <property type="entry name" value="PyrdxlP-dep_Trfase"/>
</dbReference>
<keyword evidence="3 4" id="KW-0663">Pyridoxal phosphate</keyword>
<feature type="binding site" evidence="4">
    <location>
        <position position="218"/>
    </location>
    <ligand>
        <name>pyridoxal 5'-phosphate</name>
        <dbReference type="ChEBI" id="CHEBI:597326"/>
    </ligand>
</feature>
<dbReference type="EC" id="3.7.1.3" evidence="4 5"/>
<evidence type="ECO:0000256" key="1">
    <source>
        <dbReference type="ARBA" id="ARBA00022642"/>
    </source>
</evidence>
<organism evidence="7 8">
    <name type="scientific">Actinoallomurus vinaceus</name>
    <dbReference type="NCBI Taxonomy" id="1080074"/>
    <lineage>
        <taxon>Bacteria</taxon>
        <taxon>Bacillati</taxon>
        <taxon>Actinomycetota</taxon>
        <taxon>Actinomycetes</taxon>
        <taxon>Streptosporangiales</taxon>
        <taxon>Thermomonosporaceae</taxon>
        <taxon>Actinoallomurus</taxon>
    </lineage>
</organism>
<dbReference type="NCBIfam" id="TIGR01814">
    <property type="entry name" value="kynureninase"/>
    <property type="match status" value="1"/>
</dbReference>
<comment type="pathway">
    <text evidence="4 6">Cofactor biosynthesis; NAD(+) biosynthesis; quinolinate from L-kynurenine: step 2/3.</text>
</comment>
<comment type="pathway">
    <text evidence="4 6">Amino-acid degradation; L-kynurenine degradation; L-alanine and anthranilate from L-kynurenine: step 1/1.</text>
</comment>
<dbReference type="Proteomes" id="UP001501442">
    <property type="component" value="Unassembled WGS sequence"/>
</dbReference>
<dbReference type="InterPro" id="IPR010111">
    <property type="entry name" value="Kynureninase"/>
</dbReference>
<dbReference type="PANTHER" id="PTHR14084">
    <property type="entry name" value="KYNURENINASE"/>
    <property type="match status" value="1"/>
</dbReference>
<feature type="modified residue" description="N6-(pyridoxal phosphate)lysine" evidence="4">
    <location>
        <position position="219"/>
    </location>
</feature>
<comment type="cofactor">
    <cofactor evidence="4 6">
        <name>pyridoxal 5'-phosphate</name>
        <dbReference type="ChEBI" id="CHEBI:597326"/>
    </cofactor>
</comment>
<feature type="binding site" evidence="4">
    <location>
        <position position="97"/>
    </location>
    <ligand>
        <name>pyridoxal 5'-phosphate</name>
        <dbReference type="ChEBI" id="CHEBI:597326"/>
    </ligand>
</feature>
<reference evidence="8" key="1">
    <citation type="journal article" date="2019" name="Int. J. Syst. Evol. Microbiol.">
        <title>The Global Catalogue of Microorganisms (GCM) 10K type strain sequencing project: providing services to taxonomists for standard genome sequencing and annotation.</title>
        <authorList>
            <consortium name="The Broad Institute Genomics Platform"/>
            <consortium name="The Broad Institute Genome Sequencing Center for Infectious Disease"/>
            <person name="Wu L."/>
            <person name="Ma J."/>
        </authorList>
    </citation>
    <scope>NUCLEOTIDE SEQUENCE [LARGE SCALE GENOMIC DNA]</scope>
    <source>
        <strain evidence="8">JCM 17939</strain>
    </source>
</reference>
<keyword evidence="2 4" id="KW-0378">Hydrolase</keyword>
<dbReference type="Pfam" id="PF22580">
    <property type="entry name" value="KYNU_C"/>
    <property type="match status" value="1"/>
</dbReference>
<dbReference type="EMBL" id="BAABHK010000003">
    <property type="protein sequence ID" value="GAA4624366.1"/>
    <property type="molecule type" value="Genomic_DNA"/>
</dbReference>
<dbReference type="PANTHER" id="PTHR14084:SF0">
    <property type="entry name" value="KYNURENINASE"/>
    <property type="match status" value="1"/>
</dbReference>
<dbReference type="InterPro" id="IPR015421">
    <property type="entry name" value="PyrdxlP-dep_Trfase_major"/>
</dbReference>
<evidence type="ECO:0000256" key="2">
    <source>
        <dbReference type="ARBA" id="ARBA00022801"/>
    </source>
</evidence>
<evidence type="ECO:0000256" key="6">
    <source>
        <dbReference type="PIRNR" id="PIRNR038800"/>
    </source>
</evidence>
<feature type="binding site" evidence="4">
    <location>
        <position position="248"/>
    </location>
    <ligand>
        <name>pyridoxal 5'-phosphate</name>
        <dbReference type="ChEBI" id="CHEBI:597326"/>
    </ligand>
</feature>
<feature type="binding site" evidence="4">
    <location>
        <position position="96"/>
    </location>
    <ligand>
        <name>pyridoxal 5'-phosphate</name>
        <dbReference type="ChEBI" id="CHEBI:597326"/>
    </ligand>
</feature>
<dbReference type="HAMAP" id="MF_01970">
    <property type="entry name" value="Kynureninase"/>
    <property type="match status" value="1"/>
</dbReference>
<dbReference type="RefSeq" id="WP_345430814.1">
    <property type="nucleotide sequence ID" value="NZ_BAABHK010000003.1"/>
</dbReference>
<comment type="caution">
    <text evidence="4">Lacks conserved residue(s) required for the propagation of feature annotation.</text>
</comment>
<gene>
    <name evidence="4 7" type="primary">kynU</name>
    <name evidence="7" type="ORF">GCM10023196_024210</name>
</gene>
<dbReference type="InterPro" id="IPR015422">
    <property type="entry name" value="PyrdxlP-dep_Trfase_small"/>
</dbReference>
<dbReference type="Gene3D" id="3.90.1150.10">
    <property type="entry name" value="Aspartate Aminotransferase, domain 1"/>
    <property type="match status" value="1"/>
</dbReference>
<comment type="similarity">
    <text evidence="4 6">Belongs to the kynureninase family.</text>
</comment>
<feature type="binding site" evidence="4">
    <location>
        <position position="196"/>
    </location>
    <ligand>
        <name>pyridoxal 5'-phosphate</name>
        <dbReference type="ChEBI" id="CHEBI:597326"/>
    </ligand>
</feature>
<comment type="catalytic activity">
    <reaction evidence="4 6">
        <text>L-kynurenine + H2O = anthranilate + L-alanine + H(+)</text>
        <dbReference type="Rhea" id="RHEA:16813"/>
        <dbReference type="ChEBI" id="CHEBI:15377"/>
        <dbReference type="ChEBI" id="CHEBI:15378"/>
        <dbReference type="ChEBI" id="CHEBI:16567"/>
        <dbReference type="ChEBI" id="CHEBI:57959"/>
        <dbReference type="ChEBI" id="CHEBI:57972"/>
        <dbReference type="EC" id="3.7.1.3"/>
    </reaction>
</comment>
<proteinExistence type="inferred from homology"/>
<evidence type="ECO:0000256" key="4">
    <source>
        <dbReference type="HAMAP-Rule" id="MF_01970"/>
    </source>
</evidence>
<dbReference type="PIRSF" id="PIRSF038800">
    <property type="entry name" value="KYNU"/>
    <property type="match status" value="1"/>
</dbReference>
<evidence type="ECO:0000256" key="5">
    <source>
        <dbReference type="NCBIfam" id="TIGR01814"/>
    </source>
</evidence>